<dbReference type="PANTHER" id="PTHR35841:SF1">
    <property type="entry name" value="PHOSPHONATES-BINDING PERIPLASMIC PROTEIN"/>
    <property type="match status" value="1"/>
</dbReference>
<accession>A0ABM6SHD4</accession>
<dbReference type="EMBL" id="CP014133">
    <property type="protein sequence ID" value="AVH29736.1"/>
    <property type="molecule type" value="Genomic_DNA"/>
</dbReference>
<evidence type="ECO:0000313" key="1">
    <source>
        <dbReference type="EMBL" id="AVH29736.1"/>
    </source>
</evidence>
<reference evidence="2" key="1">
    <citation type="submission" date="2017-12" db="EMBL/GenBank/DDBJ databases">
        <title>FDA dAtabase for Regulatory Grade micrObial Sequences (FDA-ARGOS): Supporting development and validation of Infectious Disease Dx tests.</title>
        <authorList>
            <person name="Hoffmann M."/>
            <person name="Allard M."/>
            <person name="Evans P."/>
            <person name="Brown E."/>
            <person name="Tallon L.J."/>
            <person name="Sadzewicz L."/>
            <person name="Sengamalay N."/>
            <person name="Ott S."/>
            <person name="Godinez A."/>
            <person name="Nagaraj S."/>
            <person name="Vavikolanu K."/>
            <person name="Aluvathingal J."/>
            <person name="Nadendla S."/>
            <person name="Hobson J."/>
            <person name="Sichtig H."/>
        </authorList>
    </citation>
    <scope>NUCLEOTIDE SEQUENCE [LARGE SCALE GENOMIC DNA]</scope>
    <source>
        <strain evidence="2">LMG 3418</strain>
    </source>
</reference>
<protein>
    <submittedName>
        <fullName evidence="1">Phosphate ABC transporter substrate-binding protein</fullName>
    </submittedName>
</protein>
<gene>
    <name evidence="1" type="ORF">AL468_21665</name>
</gene>
<proteinExistence type="predicted"/>
<evidence type="ECO:0000313" key="2">
    <source>
        <dbReference type="Proteomes" id="UP000237665"/>
    </source>
</evidence>
<keyword evidence="2" id="KW-1185">Reference proteome</keyword>
<name>A0ABM6SHD4_9VIBR</name>
<dbReference type="Proteomes" id="UP000237665">
    <property type="component" value="Chromosome 2"/>
</dbReference>
<dbReference type="PANTHER" id="PTHR35841">
    <property type="entry name" value="PHOSPHONATES-BINDING PERIPLASMIC PROTEIN"/>
    <property type="match status" value="1"/>
</dbReference>
<dbReference type="Pfam" id="PF12974">
    <property type="entry name" value="Phosphonate-bd"/>
    <property type="match status" value="1"/>
</dbReference>
<sequence length="299" mass="33316">MIRNLSDSYLSLTKDKHKEMILLNSQLKTLIWRLHKRIFTLLTVLCIWSPSVVAQPSIVFGVVPQQSATKLVQQWQPLLQRWGDLAGVEIKFATARDIPTFEARLMAGAYDIAYMNPYHFTLVNQNPGYMALARAKNKRITGIIVARRGKSVSLDELQDKTIAFPAPRAFAASIITQSELAQKGIKFTPKYVGSHDSVYLGVLKGLYIAGGGVKRTFESLPSEIKDQLSIIYTTAGYTPHAIAVSNNVDEEITLALRKAISQLNDDPKAQESFTLLNIDGLQLAQDQDWQDVVQLGISR</sequence>
<organism evidence="1 2">
    <name type="scientific">Vibrio diabolicus</name>
    <dbReference type="NCBI Taxonomy" id="50719"/>
    <lineage>
        <taxon>Bacteria</taxon>
        <taxon>Pseudomonadati</taxon>
        <taxon>Pseudomonadota</taxon>
        <taxon>Gammaproteobacteria</taxon>
        <taxon>Vibrionales</taxon>
        <taxon>Vibrionaceae</taxon>
        <taxon>Vibrio</taxon>
        <taxon>Vibrio diabolicus subgroup</taxon>
    </lineage>
</organism>
<dbReference type="SUPFAM" id="SSF53850">
    <property type="entry name" value="Periplasmic binding protein-like II"/>
    <property type="match status" value="1"/>
</dbReference>
<dbReference type="Gene3D" id="3.40.190.10">
    <property type="entry name" value="Periplasmic binding protein-like II"/>
    <property type="match status" value="2"/>
</dbReference>